<proteinExistence type="predicted"/>
<keyword evidence="1" id="KW-0472">Membrane</keyword>
<evidence type="ECO:0000313" key="3">
    <source>
        <dbReference type="Proteomes" id="UP000231638"/>
    </source>
</evidence>
<reference evidence="2 3" key="1">
    <citation type="journal article" date="2017" name="Front. Microbiol.">
        <title>Comparative Genomic Analysis of the Class Epsilonproteobacteria and Proposed Reclassification to Epsilonbacteraeota (phyl. nov.).</title>
        <authorList>
            <person name="Waite D.W."/>
            <person name="Vanwonterghem I."/>
            <person name="Rinke C."/>
            <person name="Parks D.H."/>
            <person name="Zhang Y."/>
            <person name="Takai K."/>
            <person name="Sievert S.M."/>
            <person name="Simon J."/>
            <person name="Campbell B.J."/>
            <person name="Hanson T.E."/>
            <person name="Woyke T."/>
            <person name="Klotz M.G."/>
            <person name="Hugenholtz P."/>
        </authorList>
    </citation>
    <scope>NUCLEOTIDE SEQUENCE [LARGE SCALE GENOMIC DNA]</scope>
    <source>
        <strain evidence="2">UBA11420</strain>
    </source>
</reference>
<name>A0A2D3W5J8_9BACT</name>
<feature type="non-terminal residue" evidence="2">
    <location>
        <position position="87"/>
    </location>
</feature>
<organism evidence="2 3">
    <name type="scientific">Sulfurospirillum cavolei</name>
    <dbReference type="NCBI Taxonomy" id="366522"/>
    <lineage>
        <taxon>Bacteria</taxon>
        <taxon>Pseudomonadati</taxon>
        <taxon>Campylobacterota</taxon>
        <taxon>Epsilonproteobacteria</taxon>
        <taxon>Campylobacterales</taxon>
        <taxon>Sulfurospirillaceae</taxon>
        <taxon>Sulfurospirillum</taxon>
    </lineage>
</organism>
<comment type="caution">
    <text evidence="2">The sequence shown here is derived from an EMBL/GenBank/DDBJ whole genome shotgun (WGS) entry which is preliminary data.</text>
</comment>
<protein>
    <submittedName>
        <fullName evidence="2">Chemotaxis protein</fullName>
    </submittedName>
</protein>
<sequence length="87" mass="9773">MSFKIKIILGIAVLMFVSLSLFSLISYLDTKKNSVIQIESSLSMASRSLTDFIDSWASGKKSTMESTARYLTDVEIMDTLQIRTILQ</sequence>
<keyword evidence="1" id="KW-0812">Transmembrane</keyword>
<gene>
    <name evidence="2" type="ORF">CFH80_03795</name>
</gene>
<dbReference type="Proteomes" id="UP000231638">
    <property type="component" value="Unassembled WGS sequence"/>
</dbReference>
<evidence type="ECO:0000256" key="1">
    <source>
        <dbReference type="SAM" id="Phobius"/>
    </source>
</evidence>
<keyword evidence="1" id="KW-1133">Transmembrane helix</keyword>
<dbReference type="EMBL" id="DLUG01000101">
    <property type="protein sequence ID" value="DAB36632.1"/>
    <property type="molecule type" value="Genomic_DNA"/>
</dbReference>
<evidence type="ECO:0000313" key="2">
    <source>
        <dbReference type="EMBL" id="DAB36632.1"/>
    </source>
</evidence>
<accession>A0A2D3W5J8</accession>
<feature type="transmembrane region" description="Helical" evidence="1">
    <location>
        <begin position="7"/>
        <end position="28"/>
    </location>
</feature>
<dbReference type="AlphaFoldDB" id="A0A2D3W5J8"/>